<keyword evidence="1" id="KW-0472">Membrane</keyword>
<accession>A0A4V6P806</accession>
<comment type="caution">
    <text evidence="2">The sequence shown here is derived from an EMBL/GenBank/DDBJ whole genome shotgun (WGS) entry which is preliminary data.</text>
</comment>
<evidence type="ECO:0000313" key="3">
    <source>
        <dbReference type="Proteomes" id="UP000295598"/>
    </source>
</evidence>
<dbReference type="AlphaFoldDB" id="A0A4V6P806"/>
<name>A0A4V6P806_9GAMM</name>
<gene>
    <name evidence="2" type="ORF">C5467_23800</name>
</gene>
<evidence type="ECO:0000256" key="1">
    <source>
        <dbReference type="SAM" id="Phobius"/>
    </source>
</evidence>
<dbReference type="EMBL" id="PUJY01000103">
    <property type="protein sequence ID" value="TDB42605.1"/>
    <property type="molecule type" value="Genomic_DNA"/>
</dbReference>
<organism evidence="2 3">
    <name type="scientific">Photorhabdus khanii subsp. guanajuatensis</name>
    <dbReference type="NCBI Taxonomy" id="2100166"/>
    <lineage>
        <taxon>Bacteria</taxon>
        <taxon>Pseudomonadati</taxon>
        <taxon>Pseudomonadota</taxon>
        <taxon>Gammaproteobacteria</taxon>
        <taxon>Enterobacterales</taxon>
        <taxon>Morganellaceae</taxon>
        <taxon>Photorhabdus</taxon>
    </lineage>
</organism>
<feature type="transmembrane region" description="Helical" evidence="1">
    <location>
        <begin position="6"/>
        <end position="28"/>
    </location>
</feature>
<keyword evidence="1" id="KW-0812">Transmembrane</keyword>
<sequence>MIKFDFWDVVLVCVFLLFYYAWPIIMIIDGYVIYRTVQCIKRKKYKGLLFLIPVVVLLSGPLIYLLIQFLKVWGP</sequence>
<proteinExistence type="predicted"/>
<keyword evidence="1" id="KW-1133">Transmembrane helix</keyword>
<reference evidence="2 3" key="1">
    <citation type="journal article" date="2019" name="Int. J. Syst. Evol. Microbiol.">
        <title>Photorhabdus khanii subsp. guanajuatensis subsp. nov., isolated from Heterorhabditis atacamensis, and Photorhabdus luminescens subsp. mexicana subsp. nov., isolated from Heterorhabditis mexicana entomopathogenic nematodes.</title>
        <authorList>
            <person name="Machado R.A.R."/>
            <person name="Bruno P."/>
            <person name="Arce C.C.M."/>
            <person name="Liechti N."/>
            <person name="Kohler A."/>
            <person name="Bernal J."/>
            <person name="Bruggmann R."/>
            <person name="Turlings T.C.J."/>
        </authorList>
    </citation>
    <scope>NUCLEOTIDE SEQUENCE [LARGE SCALE GENOMIC DNA]</scope>
    <source>
        <strain evidence="2 3">MEX20-17</strain>
    </source>
</reference>
<evidence type="ECO:0000313" key="2">
    <source>
        <dbReference type="EMBL" id="TDB42605.1"/>
    </source>
</evidence>
<feature type="transmembrane region" description="Helical" evidence="1">
    <location>
        <begin position="48"/>
        <end position="70"/>
    </location>
</feature>
<protein>
    <submittedName>
        <fullName evidence="2">Uncharacterized protein</fullName>
    </submittedName>
</protein>
<dbReference type="Proteomes" id="UP000295598">
    <property type="component" value="Unassembled WGS sequence"/>
</dbReference>